<sequence length="194" mass="20754">MSTLTSLMNLPALRLCAALVLGMAGASASAVPIAEMRLQDLLPMAPDFKAELKLNANQQILWQQVESKTRQLLRERQSRRERLQAGVRQALAAPSVELRELVAGMDNESTVSLAEEKQLRDWWLSVNDALDERQRQAVAVFIAGQMARVMDAAAPHAEPRAREGGEPGGRKGGGKGGMGASVGSGGANLNVLGM</sequence>
<keyword evidence="2" id="KW-0732">Signal</keyword>
<gene>
    <name evidence="3" type="ORF">ASR47_10109</name>
</gene>
<accession>A0A1A7C3X1</accession>
<dbReference type="AlphaFoldDB" id="A0A1A7C3X1"/>
<evidence type="ECO:0008006" key="5">
    <source>
        <dbReference type="Google" id="ProtNLM"/>
    </source>
</evidence>
<comment type="caution">
    <text evidence="3">The sequence shown here is derived from an EMBL/GenBank/DDBJ whole genome shotgun (WGS) entry which is preliminary data.</text>
</comment>
<dbReference type="EMBL" id="LOCQ01000053">
    <property type="protein sequence ID" value="OBV39420.1"/>
    <property type="molecule type" value="Genomic_DNA"/>
</dbReference>
<feature type="signal peptide" evidence="2">
    <location>
        <begin position="1"/>
        <end position="30"/>
    </location>
</feature>
<protein>
    <recommendedName>
        <fullName evidence="5">LTXXQ motif family protein</fullName>
    </recommendedName>
</protein>
<evidence type="ECO:0000256" key="2">
    <source>
        <dbReference type="SAM" id="SignalP"/>
    </source>
</evidence>
<evidence type="ECO:0000313" key="4">
    <source>
        <dbReference type="Proteomes" id="UP000092713"/>
    </source>
</evidence>
<feature type="compositionally biased region" description="Basic and acidic residues" evidence="1">
    <location>
        <begin position="157"/>
        <end position="169"/>
    </location>
</feature>
<evidence type="ECO:0000313" key="3">
    <source>
        <dbReference type="EMBL" id="OBV39420.1"/>
    </source>
</evidence>
<feature type="chain" id="PRO_5008510073" description="LTXXQ motif family protein" evidence="2">
    <location>
        <begin position="31"/>
        <end position="194"/>
    </location>
</feature>
<dbReference type="Proteomes" id="UP000092713">
    <property type="component" value="Unassembled WGS sequence"/>
</dbReference>
<feature type="region of interest" description="Disordered" evidence="1">
    <location>
        <begin position="153"/>
        <end position="194"/>
    </location>
</feature>
<reference evidence="3 4" key="1">
    <citation type="submission" date="2016-04" db="EMBL/GenBank/DDBJ databases">
        <title>Draft genome sequence of Janthinobacterium psychrotolerans sp. nov., isolated from freshwater sediments in Denmark.</title>
        <authorList>
            <person name="Gong X."/>
            <person name="Skrivergaard S."/>
            <person name="Korsgaard B.S."/>
            <person name="Schreiber L."/>
            <person name="Marshall I.P."/>
            <person name="Finster K."/>
            <person name="Schramm A."/>
        </authorList>
    </citation>
    <scope>NUCLEOTIDE SEQUENCE [LARGE SCALE GENOMIC DNA]</scope>
    <source>
        <strain evidence="3 4">S3-2</strain>
    </source>
</reference>
<feature type="compositionally biased region" description="Gly residues" evidence="1">
    <location>
        <begin position="170"/>
        <end position="186"/>
    </location>
</feature>
<dbReference type="RefSeq" id="WP_245714323.1">
    <property type="nucleotide sequence ID" value="NZ_LOCQ01000053.1"/>
</dbReference>
<proteinExistence type="predicted"/>
<name>A0A1A7C3X1_9BURK</name>
<evidence type="ECO:0000256" key="1">
    <source>
        <dbReference type="SAM" id="MobiDB-lite"/>
    </source>
</evidence>
<keyword evidence="4" id="KW-1185">Reference proteome</keyword>
<organism evidence="3 4">
    <name type="scientific">Janthinobacterium psychrotolerans</name>
    <dbReference type="NCBI Taxonomy" id="1747903"/>
    <lineage>
        <taxon>Bacteria</taxon>
        <taxon>Pseudomonadati</taxon>
        <taxon>Pseudomonadota</taxon>
        <taxon>Betaproteobacteria</taxon>
        <taxon>Burkholderiales</taxon>
        <taxon>Oxalobacteraceae</taxon>
        <taxon>Janthinobacterium</taxon>
    </lineage>
</organism>